<sequence>GIKLRPYQIEGVKWLVQCYEVQHGCILGDEMGLGKTCQTIALLAYLAQKLMNKETFLILSPLSVLSNWKEELERFAPGLPFVTYIGNKEERAKLQGNLKGRSNFRVLLTTYEICLKDAAFLKVFDWAALVVDEAHRLKNQSSLLHRTLSEFSVGFNLLLTGTPIQNSLEELYSLLSLIDPDIFPREQVKEFVEYYQGVEKETKELHNLLQPFLLRRVKSEVAAELPKKVEVVLYHGMSALQRKYYKAILMKDLDAFESETGSKITLQNVLVQLRKCVAHPYLFNGVEPEPFEIGDHIVEASGKLYLLDKLLSFLYTGGHRVLLFSQMTQLLDILQDYMDYRGYSYERLDGSVRGEERHLAIKNFGEQPIFIFLLSTRAGKSRTEETTHILPLQFLARFQGVPNPTDPVPTCGTMLILNVTLSLLKLSEILKFGLDKLLSSEGSTIQDVELESILGETKGGMWVTDVVLPHEDGTEEEDTENHMYLYEGKDYSKEPSREDKEAFDQLWVHQKALIEETHREGRALRNKANVLLTGLREPSSRRKHSLSAEELEARRKKRQEAAAKRARLMEEKKRAKAEAERKKKMAWWEANHYTSPCLPSEESDSEEDLEEEDAGLNADLDYRDPELDCIKYVMGDVTRPTAEEEDVIIVHCLDDSGRWGRGGLFTALEARSDQPRKIYEMAGKMKDLELGGTLLFPIDDKTSRKKGQDLLALIIAQHRDRSNNLSGIKLPALEKGLKKIYVAAKRRNASVHLPRIGYATKGFNWYGTERLIRKHLSARGIPTLMYPF</sequence>
<evidence type="ECO:0000313" key="11">
    <source>
        <dbReference type="Proteomes" id="UP000538817"/>
    </source>
</evidence>
<feature type="region of interest" description="Disordered" evidence="7">
    <location>
        <begin position="535"/>
        <end position="564"/>
    </location>
</feature>
<comment type="similarity">
    <text evidence="2">Belongs to the SNF2/RAD54 helicase family.</text>
</comment>
<evidence type="ECO:0000256" key="7">
    <source>
        <dbReference type="SAM" id="MobiDB-lite"/>
    </source>
</evidence>
<accession>A0A7K6ZRG8</accession>
<dbReference type="CDD" id="cd18793">
    <property type="entry name" value="SF2_C_SNF"/>
    <property type="match status" value="1"/>
</dbReference>
<dbReference type="FunFam" id="3.40.50.10810:FF:000037">
    <property type="entry name" value="chromodomain-helicase-DNA-binding protein 1-like isoform X1"/>
    <property type="match status" value="1"/>
</dbReference>
<feature type="region of interest" description="Disordered" evidence="7">
    <location>
        <begin position="595"/>
        <end position="617"/>
    </location>
</feature>
<keyword evidence="3" id="KW-0547">Nucleotide-binding</keyword>
<dbReference type="GO" id="GO:0006281">
    <property type="term" value="P:DNA repair"/>
    <property type="evidence" value="ECO:0007669"/>
    <property type="project" value="InterPro"/>
</dbReference>
<dbReference type="InterPro" id="IPR000330">
    <property type="entry name" value="SNF2_N"/>
</dbReference>
<evidence type="ECO:0000256" key="3">
    <source>
        <dbReference type="ARBA" id="ARBA00022741"/>
    </source>
</evidence>
<dbReference type="GO" id="GO:0005634">
    <property type="term" value="C:nucleus"/>
    <property type="evidence" value="ECO:0007669"/>
    <property type="project" value="UniProtKB-SubCell"/>
</dbReference>
<dbReference type="GO" id="GO:0003678">
    <property type="term" value="F:DNA helicase activity"/>
    <property type="evidence" value="ECO:0007669"/>
    <property type="project" value="InterPro"/>
</dbReference>
<dbReference type="PANTHER" id="PTHR47157">
    <property type="entry name" value="CHROMODOMAIN-HELICASE-DNA-BINDING PROTEIN 1-LIKE"/>
    <property type="match status" value="1"/>
</dbReference>
<dbReference type="GO" id="GO:0005524">
    <property type="term" value="F:ATP binding"/>
    <property type="evidence" value="ECO:0007669"/>
    <property type="project" value="UniProtKB-KW"/>
</dbReference>
<dbReference type="SUPFAM" id="SSF52949">
    <property type="entry name" value="Macro domain-like"/>
    <property type="match status" value="1"/>
</dbReference>
<evidence type="ECO:0000259" key="8">
    <source>
        <dbReference type="PROSITE" id="PS51154"/>
    </source>
</evidence>
<keyword evidence="6" id="KW-0539">Nucleus</keyword>
<dbReference type="InterPro" id="IPR002589">
    <property type="entry name" value="Macro_dom"/>
</dbReference>
<name>A0A7K6ZRG8_9AVES</name>
<proteinExistence type="inferred from homology"/>
<dbReference type="Proteomes" id="UP000538817">
    <property type="component" value="Unassembled WGS sequence"/>
</dbReference>
<dbReference type="PANTHER" id="PTHR47157:SF1">
    <property type="entry name" value="CHROMODOMAIN-HELICASE-DNA-BINDING PROTEIN 1-LIKE"/>
    <property type="match status" value="1"/>
</dbReference>
<feature type="non-terminal residue" evidence="10">
    <location>
        <position position="788"/>
    </location>
</feature>
<dbReference type="GO" id="GO:0006338">
    <property type="term" value="P:chromatin remodeling"/>
    <property type="evidence" value="ECO:0007669"/>
    <property type="project" value="InterPro"/>
</dbReference>
<evidence type="ECO:0000313" key="10">
    <source>
        <dbReference type="EMBL" id="NWX86313.1"/>
    </source>
</evidence>
<feature type="domain" description="Helicase ATP-binding" evidence="9">
    <location>
        <begin position="16"/>
        <end position="181"/>
    </location>
</feature>
<dbReference type="InterPro" id="IPR027417">
    <property type="entry name" value="P-loop_NTPase"/>
</dbReference>
<dbReference type="SUPFAM" id="SSF52540">
    <property type="entry name" value="P-loop containing nucleoside triphosphate hydrolases"/>
    <property type="match status" value="2"/>
</dbReference>
<dbReference type="PROSITE" id="PS51192">
    <property type="entry name" value="HELICASE_ATP_BIND_1"/>
    <property type="match status" value="1"/>
</dbReference>
<feature type="non-terminal residue" evidence="10">
    <location>
        <position position="1"/>
    </location>
</feature>
<dbReference type="Gene3D" id="3.40.50.10810">
    <property type="entry name" value="Tandem AAA-ATPase domain"/>
    <property type="match status" value="1"/>
</dbReference>
<evidence type="ECO:0000259" key="9">
    <source>
        <dbReference type="PROSITE" id="PS51192"/>
    </source>
</evidence>
<reference evidence="10 11" key="1">
    <citation type="submission" date="2019-09" db="EMBL/GenBank/DDBJ databases">
        <title>Bird 10,000 Genomes (B10K) Project - Family phase.</title>
        <authorList>
            <person name="Zhang G."/>
        </authorList>
    </citation>
    <scope>NUCLEOTIDE SEQUENCE [LARGE SCALE GENOMIC DNA]</scope>
    <source>
        <strain evidence="10">B10K-MSB-04</strain>
    </source>
</reference>
<keyword evidence="4" id="KW-0378">Hydrolase</keyword>
<dbReference type="AlphaFoldDB" id="A0A7K6ZRG8"/>
<dbReference type="InterPro" id="IPR043472">
    <property type="entry name" value="Macro_dom-like"/>
</dbReference>
<dbReference type="InterPro" id="IPR014001">
    <property type="entry name" value="Helicase_ATP-bd"/>
</dbReference>
<dbReference type="PROSITE" id="PS00690">
    <property type="entry name" value="DEAH_ATP_HELICASE"/>
    <property type="match status" value="1"/>
</dbReference>
<dbReference type="EMBL" id="VZSG01000210">
    <property type="protein sequence ID" value="NWX86313.1"/>
    <property type="molecule type" value="Genomic_DNA"/>
</dbReference>
<dbReference type="Gene3D" id="3.40.50.300">
    <property type="entry name" value="P-loop containing nucleotide triphosphate hydrolases"/>
    <property type="match status" value="1"/>
</dbReference>
<organism evidence="10 11">
    <name type="scientific">Nothoprocta pentlandii</name>
    <dbReference type="NCBI Taxonomy" id="2585814"/>
    <lineage>
        <taxon>Eukaryota</taxon>
        <taxon>Metazoa</taxon>
        <taxon>Chordata</taxon>
        <taxon>Craniata</taxon>
        <taxon>Vertebrata</taxon>
        <taxon>Euteleostomi</taxon>
        <taxon>Archelosauria</taxon>
        <taxon>Archosauria</taxon>
        <taxon>Dinosauria</taxon>
        <taxon>Saurischia</taxon>
        <taxon>Theropoda</taxon>
        <taxon>Coelurosauria</taxon>
        <taxon>Aves</taxon>
        <taxon>Palaeognathae</taxon>
        <taxon>Tinamiformes</taxon>
        <taxon>Tinamidae</taxon>
        <taxon>Nothoprocta</taxon>
    </lineage>
</organism>
<dbReference type="InterPro" id="IPR049730">
    <property type="entry name" value="SNF2/RAD54-like_C"/>
</dbReference>
<evidence type="ECO:0000256" key="1">
    <source>
        <dbReference type="ARBA" id="ARBA00004123"/>
    </source>
</evidence>
<gene>
    <name evidence="10" type="primary">Chd1l</name>
    <name evidence="10" type="ORF">NOTPEN_R00847</name>
</gene>
<keyword evidence="5" id="KW-0067">ATP-binding</keyword>
<evidence type="ECO:0000256" key="5">
    <source>
        <dbReference type="ARBA" id="ARBA00022840"/>
    </source>
</evidence>
<dbReference type="InterPro" id="IPR001650">
    <property type="entry name" value="Helicase_C-like"/>
</dbReference>
<dbReference type="Pfam" id="PF00176">
    <property type="entry name" value="SNF2-rel_dom"/>
    <property type="match status" value="1"/>
</dbReference>
<feature type="compositionally biased region" description="Acidic residues" evidence="7">
    <location>
        <begin position="601"/>
        <end position="614"/>
    </location>
</feature>
<dbReference type="GO" id="GO:0016787">
    <property type="term" value="F:hydrolase activity"/>
    <property type="evidence" value="ECO:0007669"/>
    <property type="project" value="UniProtKB-KW"/>
</dbReference>
<evidence type="ECO:0000256" key="2">
    <source>
        <dbReference type="ARBA" id="ARBA00007025"/>
    </source>
</evidence>
<dbReference type="CDD" id="cd03331">
    <property type="entry name" value="Macro_Poa1p-like_SNF2"/>
    <property type="match status" value="1"/>
</dbReference>
<dbReference type="Pfam" id="PF00271">
    <property type="entry name" value="Helicase_C"/>
    <property type="match status" value="1"/>
</dbReference>
<evidence type="ECO:0000256" key="4">
    <source>
        <dbReference type="ARBA" id="ARBA00022801"/>
    </source>
</evidence>
<dbReference type="InterPro" id="IPR002464">
    <property type="entry name" value="DNA/RNA_helicase_DEAH_CS"/>
</dbReference>
<feature type="domain" description="Macro" evidence="8">
    <location>
        <begin position="617"/>
        <end position="788"/>
    </location>
</feature>
<evidence type="ECO:0000256" key="6">
    <source>
        <dbReference type="ARBA" id="ARBA00023242"/>
    </source>
</evidence>
<dbReference type="SMART" id="SM00487">
    <property type="entry name" value="DEXDc"/>
    <property type="match status" value="1"/>
</dbReference>
<dbReference type="InterPro" id="IPR031053">
    <property type="entry name" value="ALC1"/>
</dbReference>
<keyword evidence="11" id="KW-1185">Reference proteome</keyword>
<dbReference type="InterPro" id="IPR038718">
    <property type="entry name" value="SNF2-like_sf"/>
</dbReference>
<comment type="subcellular location">
    <subcellularLocation>
        <location evidence="1">Nucleus</location>
    </subcellularLocation>
</comment>
<dbReference type="PROSITE" id="PS51154">
    <property type="entry name" value="MACRO"/>
    <property type="match status" value="1"/>
</dbReference>
<comment type="caution">
    <text evidence="10">The sequence shown here is derived from an EMBL/GenBank/DDBJ whole genome shotgun (WGS) entry which is preliminary data.</text>
</comment>
<dbReference type="Gene3D" id="3.40.220.10">
    <property type="entry name" value="Leucine Aminopeptidase, subunit E, domain 1"/>
    <property type="match status" value="1"/>
</dbReference>
<protein>
    <submittedName>
        <fullName evidence="10">CHD1L protein</fullName>
    </submittedName>
</protein>